<protein>
    <submittedName>
        <fullName evidence="2">Uncharacterized protein LOC103723650 isoform X2</fullName>
    </submittedName>
</protein>
<sequence>MTRSSVSSRLVSSFLVGQTADTATQFLEIKHLYQSIQRLCRQWQLPWRTRKGLSGYVPFVMSLNMRKLLKLGKPVYPALPEEPKGSRELLCTVGIRLPD</sequence>
<accession>A0A8B7D494</accession>
<dbReference type="Proteomes" id="UP000228380">
    <property type="component" value="Chromosome 18"/>
</dbReference>
<dbReference type="GeneID" id="103723650"/>
<proteinExistence type="predicted"/>
<evidence type="ECO:0000313" key="2">
    <source>
        <dbReference type="RefSeq" id="XP_008812862.1"/>
    </source>
</evidence>
<reference evidence="2" key="2">
    <citation type="submission" date="2025-08" db="UniProtKB">
        <authorList>
            <consortium name="RefSeq"/>
        </authorList>
    </citation>
    <scope>IDENTIFICATION</scope>
    <source>
        <tissue evidence="2">Young leaves</tissue>
    </source>
</reference>
<organism evidence="1 2">
    <name type="scientific">Phoenix dactylifera</name>
    <name type="common">Date palm</name>
    <dbReference type="NCBI Taxonomy" id="42345"/>
    <lineage>
        <taxon>Eukaryota</taxon>
        <taxon>Viridiplantae</taxon>
        <taxon>Streptophyta</taxon>
        <taxon>Embryophyta</taxon>
        <taxon>Tracheophyta</taxon>
        <taxon>Spermatophyta</taxon>
        <taxon>Magnoliopsida</taxon>
        <taxon>Liliopsida</taxon>
        <taxon>Arecaceae</taxon>
        <taxon>Coryphoideae</taxon>
        <taxon>Phoeniceae</taxon>
        <taxon>Phoenix</taxon>
    </lineage>
</organism>
<keyword evidence="1" id="KW-1185">Reference proteome</keyword>
<dbReference type="AlphaFoldDB" id="A0A8B7D494"/>
<evidence type="ECO:0000313" key="1">
    <source>
        <dbReference type="Proteomes" id="UP000228380"/>
    </source>
</evidence>
<reference evidence="1" key="1">
    <citation type="journal article" date="2019" name="Nat. Commun.">
        <title>Genome-wide association mapping of date palm fruit traits.</title>
        <authorList>
            <person name="Hazzouri K.M."/>
            <person name="Gros-Balthazard M."/>
            <person name="Flowers J.M."/>
            <person name="Copetti D."/>
            <person name="Lemansour A."/>
            <person name="Lebrun M."/>
            <person name="Masmoudi K."/>
            <person name="Ferrand S."/>
            <person name="Dhar M.I."/>
            <person name="Fresquez Z.A."/>
            <person name="Rosas U."/>
            <person name="Zhang J."/>
            <person name="Talag J."/>
            <person name="Lee S."/>
            <person name="Kudrna D."/>
            <person name="Powell R.F."/>
            <person name="Leitch I.J."/>
            <person name="Krueger R.R."/>
            <person name="Wing R.A."/>
            <person name="Amiri K.M.A."/>
            <person name="Purugganan M.D."/>
        </authorList>
    </citation>
    <scope>NUCLEOTIDE SEQUENCE [LARGE SCALE GENOMIC DNA]</scope>
    <source>
        <strain evidence="1">cv. Khalas</strain>
    </source>
</reference>
<name>A0A8B7D494_PHODC</name>
<gene>
    <name evidence="2" type="primary">LOC103723650</name>
</gene>
<dbReference type="RefSeq" id="XP_008812862.1">
    <property type="nucleotide sequence ID" value="XM_008814640.4"/>
</dbReference>